<comment type="similarity">
    <text evidence="1">Belongs to the YoeB family.</text>
</comment>
<evidence type="ECO:0000256" key="2">
    <source>
        <dbReference type="ARBA" id="ARBA00022649"/>
    </source>
</evidence>
<gene>
    <name evidence="8" type="ORF">SAMN05660976_04408</name>
</gene>
<keyword evidence="4" id="KW-0255">Endonuclease</keyword>
<keyword evidence="5" id="KW-0378">Hydrolase</keyword>
<dbReference type="InterPro" id="IPR009614">
    <property type="entry name" value="YoeB_toxin"/>
</dbReference>
<dbReference type="Proteomes" id="UP000198953">
    <property type="component" value="Unassembled WGS sequence"/>
</dbReference>
<evidence type="ECO:0000256" key="1">
    <source>
        <dbReference type="ARBA" id="ARBA00008172"/>
    </source>
</evidence>
<evidence type="ECO:0000256" key="4">
    <source>
        <dbReference type="ARBA" id="ARBA00022759"/>
    </source>
</evidence>
<evidence type="ECO:0000256" key="3">
    <source>
        <dbReference type="ARBA" id="ARBA00022722"/>
    </source>
</evidence>
<name>A0A1H7WA86_9ACTN</name>
<dbReference type="STRING" id="46177.SAMN05660976_04408"/>
<dbReference type="RefSeq" id="WP_055507128.1">
    <property type="nucleotide sequence ID" value="NZ_BBZG01000004.1"/>
</dbReference>
<dbReference type="GO" id="GO:0006401">
    <property type="term" value="P:RNA catabolic process"/>
    <property type="evidence" value="ECO:0007669"/>
    <property type="project" value="InterPro"/>
</dbReference>
<accession>A0A1H7WA86</accession>
<organism evidence="8 9">
    <name type="scientific">Nonomuraea pusilla</name>
    <dbReference type="NCBI Taxonomy" id="46177"/>
    <lineage>
        <taxon>Bacteria</taxon>
        <taxon>Bacillati</taxon>
        <taxon>Actinomycetota</taxon>
        <taxon>Actinomycetes</taxon>
        <taxon>Streptosporangiales</taxon>
        <taxon>Streptosporangiaceae</taxon>
        <taxon>Nonomuraea</taxon>
    </lineage>
</organism>
<keyword evidence="3" id="KW-0540">Nuclease</keyword>
<dbReference type="InterPro" id="IPR035093">
    <property type="entry name" value="RelE/ParE_toxin_dom_sf"/>
</dbReference>
<dbReference type="SUPFAM" id="SSF143011">
    <property type="entry name" value="RelE-like"/>
    <property type="match status" value="1"/>
</dbReference>
<protein>
    <recommendedName>
        <fullName evidence="7">Endoribonuclease YoeB</fullName>
    </recommendedName>
    <alternativeName>
        <fullName evidence="6">Putative mRNA interferase YoeB</fullName>
    </alternativeName>
</protein>
<evidence type="ECO:0000313" key="8">
    <source>
        <dbReference type="EMBL" id="SEM17837.1"/>
    </source>
</evidence>
<keyword evidence="9" id="KW-1185">Reference proteome</keyword>
<dbReference type="GO" id="GO:0016787">
    <property type="term" value="F:hydrolase activity"/>
    <property type="evidence" value="ECO:0007669"/>
    <property type="project" value="UniProtKB-KW"/>
</dbReference>
<dbReference type="Gene3D" id="3.30.2310.20">
    <property type="entry name" value="RelE-like"/>
    <property type="match status" value="1"/>
</dbReference>
<dbReference type="GO" id="GO:0045892">
    <property type="term" value="P:negative regulation of DNA-templated transcription"/>
    <property type="evidence" value="ECO:0007669"/>
    <property type="project" value="TreeGrafter"/>
</dbReference>
<dbReference type="EMBL" id="FOBF01000010">
    <property type="protein sequence ID" value="SEM17837.1"/>
    <property type="molecule type" value="Genomic_DNA"/>
</dbReference>
<evidence type="ECO:0000313" key="9">
    <source>
        <dbReference type="Proteomes" id="UP000198953"/>
    </source>
</evidence>
<dbReference type="PANTHER" id="PTHR38039:SF1">
    <property type="entry name" value="TOXIN YOEB"/>
    <property type="match status" value="1"/>
</dbReference>
<reference evidence="8 9" key="1">
    <citation type="submission" date="2016-10" db="EMBL/GenBank/DDBJ databases">
        <authorList>
            <person name="de Groot N.N."/>
        </authorList>
    </citation>
    <scope>NUCLEOTIDE SEQUENCE [LARGE SCALE GENOMIC DNA]</scope>
    <source>
        <strain evidence="8 9">DSM 43357</strain>
    </source>
</reference>
<dbReference type="AlphaFoldDB" id="A0A1H7WA86"/>
<dbReference type="PANTHER" id="PTHR38039">
    <property type="entry name" value="TOXIN YOEB"/>
    <property type="match status" value="1"/>
</dbReference>
<dbReference type="Pfam" id="PF06769">
    <property type="entry name" value="YoeB_toxin"/>
    <property type="match status" value="1"/>
</dbReference>
<proteinExistence type="inferred from homology"/>
<evidence type="ECO:0000256" key="6">
    <source>
        <dbReference type="ARBA" id="ARBA00030388"/>
    </source>
</evidence>
<dbReference type="GO" id="GO:0004519">
    <property type="term" value="F:endonuclease activity"/>
    <property type="evidence" value="ECO:0007669"/>
    <property type="project" value="UniProtKB-KW"/>
</dbReference>
<dbReference type="OrthoDB" id="9801102at2"/>
<evidence type="ECO:0000256" key="5">
    <source>
        <dbReference type="ARBA" id="ARBA00022801"/>
    </source>
</evidence>
<keyword evidence="2" id="KW-1277">Toxin-antitoxin system</keyword>
<dbReference type="NCBIfam" id="TIGR02116">
    <property type="entry name" value="toxin_Txe_YoeB"/>
    <property type="match status" value="1"/>
</dbReference>
<sequence length="86" mass="10287">MKVAFTSQGWEDYVHWQTADRQILKRINRLIEDALRDPFDGIGKPEPLKYALAGAWSRRITEEHRLVYLPTDDEIVVLQARYHYEW</sequence>
<evidence type="ECO:0000256" key="7">
    <source>
        <dbReference type="ARBA" id="ARBA00050056"/>
    </source>
</evidence>